<feature type="chain" id="PRO_5045761524" evidence="2">
    <location>
        <begin position="22"/>
        <end position="296"/>
    </location>
</feature>
<accession>A0ABT6P3S9</accession>
<dbReference type="PROSITE" id="PS51257">
    <property type="entry name" value="PROKAR_LIPOPROTEIN"/>
    <property type="match status" value="1"/>
</dbReference>
<keyword evidence="2" id="KW-0732">Signal</keyword>
<evidence type="ECO:0000313" key="3">
    <source>
        <dbReference type="EMBL" id="MDI1435262.1"/>
    </source>
</evidence>
<name>A0ABT6P3S9_9BACT</name>
<reference evidence="3 4" key="1">
    <citation type="submission" date="2023-04" db="EMBL/GenBank/DDBJ databases">
        <title>The genome sequence of Polyangium sorediatum DSM14670.</title>
        <authorList>
            <person name="Zhang X."/>
        </authorList>
    </citation>
    <scope>NUCLEOTIDE SEQUENCE [LARGE SCALE GENOMIC DNA]</scope>
    <source>
        <strain evidence="3 4">DSM 14670</strain>
    </source>
</reference>
<feature type="signal peptide" evidence="2">
    <location>
        <begin position="1"/>
        <end position="21"/>
    </location>
</feature>
<organism evidence="3 4">
    <name type="scientific">Polyangium sorediatum</name>
    <dbReference type="NCBI Taxonomy" id="889274"/>
    <lineage>
        <taxon>Bacteria</taxon>
        <taxon>Pseudomonadati</taxon>
        <taxon>Myxococcota</taxon>
        <taxon>Polyangia</taxon>
        <taxon>Polyangiales</taxon>
        <taxon>Polyangiaceae</taxon>
        <taxon>Polyangium</taxon>
    </lineage>
</organism>
<gene>
    <name evidence="3" type="ORF">QHF89_37520</name>
</gene>
<proteinExistence type="predicted"/>
<sequence>MKHRIHSVLVGAMGLASAAFFAFSGASCSQPTIQCVVGHGPYFAKYQLVSGDEACLGLKGEDIGLSTYLAPNADKSLADYNARSIAIQSSKLGLLARDREGAGYDIGTDKPYAFGAYTTDPDANNLCYTGGANGSAAIASADMNIEAFDTGEVDDMGNPVILPAEHHRQEWKNIKVYVTAAVPGTQVVGDMRYENVLAGCSAEYKFIALFPSVYCGKDVHADDDNNPATDAANDDDDPSKPDTPIGEEPDPDACLAEADPSKGRALGSGINPDFPVRCDPETLHCILSEDPLTGKP</sequence>
<dbReference type="RefSeq" id="WP_136972208.1">
    <property type="nucleotide sequence ID" value="NZ_JARZHI010000055.1"/>
</dbReference>
<protein>
    <submittedName>
        <fullName evidence="3">Uncharacterized protein</fullName>
    </submittedName>
</protein>
<evidence type="ECO:0000256" key="1">
    <source>
        <dbReference type="SAM" id="MobiDB-lite"/>
    </source>
</evidence>
<evidence type="ECO:0000256" key="2">
    <source>
        <dbReference type="SAM" id="SignalP"/>
    </source>
</evidence>
<keyword evidence="4" id="KW-1185">Reference proteome</keyword>
<comment type="caution">
    <text evidence="3">The sequence shown here is derived from an EMBL/GenBank/DDBJ whole genome shotgun (WGS) entry which is preliminary data.</text>
</comment>
<dbReference type="EMBL" id="JARZHI010000055">
    <property type="protein sequence ID" value="MDI1435262.1"/>
    <property type="molecule type" value="Genomic_DNA"/>
</dbReference>
<feature type="region of interest" description="Disordered" evidence="1">
    <location>
        <begin position="225"/>
        <end position="276"/>
    </location>
</feature>
<dbReference type="Proteomes" id="UP001160301">
    <property type="component" value="Unassembled WGS sequence"/>
</dbReference>
<evidence type="ECO:0000313" key="4">
    <source>
        <dbReference type="Proteomes" id="UP001160301"/>
    </source>
</evidence>